<dbReference type="EMBL" id="OU503053">
    <property type="protein sequence ID" value="CAI9781255.1"/>
    <property type="molecule type" value="Genomic_DNA"/>
</dbReference>
<accession>A0AAD2EB51</accession>
<dbReference type="GO" id="GO:0005730">
    <property type="term" value="C:nucleolus"/>
    <property type="evidence" value="ECO:0007669"/>
    <property type="project" value="TreeGrafter"/>
</dbReference>
<keyword evidence="4" id="KW-0539">Nucleus</keyword>
<dbReference type="Pfam" id="PF08154">
    <property type="entry name" value="NLE"/>
    <property type="match status" value="1"/>
</dbReference>
<gene>
    <name evidence="6" type="ORF">FPE_LOCUS28685</name>
</gene>
<evidence type="ECO:0000259" key="5">
    <source>
        <dbReference type="Pfam" id="PF08154"/>
    </source>
</evidence>
<evidence type="ECO:0000256" key="1">
    <source>
        <dbReference type="ARBA" id="ARBA00004123"/>
    </source>
</evidence>
<dbReference type="GO" id="GO:0000027">
    <property type="term" value="P:ribosomal large subunit assembly"/>
    <property type="evidence" value="ECO:0007669"/>
    <property type="project" value="TreeGrafter"/>
</dbReference>
<dbReference type="PANTHER" id="PTHR19848:SF0">
    <property type="entry name" value="NOTCHLESS PROTEIN HOMOLOG 1"/>
    <property type="match status" value="1"/>
</dbReference>
<evidence type="ECO:0000256" key="4">
    <source>
        <dbReference type="ARBA" id="ARBA00023242"/>
    </source>
</evidence>
<organism evidence="6 7">
    <name type="scientific">Fraxinus pennsylvanica</name>
    <dbReference type="NCBI Taxonomy" id="56036"/>
    <lineage>
        <taxon>Eukaryota</taxon>
        <taxon>Viridiplantae</taxon>
        <taxon>Streptophyta</taxon>
        <taxon>Embryophyta</taxon>
        <taxon>Tracheophyta</taxon>
        <taxon>Spermatophyta</taxon>
        <taxon>Magnoliopsida</taxon>
        <taxon>eudicotyledons</taxon>
        <taxon>Gunneridae</taxon>
        <taxon>Pentapetalae</taxon>
        <taxon>asterids</taxon>
        <taxon>lamiids</taxon>
        <taxon>Lamiales</taxon>
        <taxon>Oleaceae</taxon>
        <taxon>Oleeae</taxon>
        <taxon>Fraxinus</taxon>
    </lineage>
</organism>
<keyword evidence="7" id="KW-1185">Reference proteome</keyword>
<feature type="domain" description="NLE" evidence="5">
    <location>
        <begin position="21"/>
        <end position="78"/>
    </location>
</feature>
<evidence type="ECO:0000256" key="3">
    <source>
        <dbReference type="ARBA" id="ARBA00022737"/>
    </source>
</evidence>
<keyword evidence="3" id="KW-0677">Repeat</keyword>
<keyword evidence="2" id="KW-0853">WD repeat</keyword>
<dbReference type="InterPro" id="IPR012972">
    <property type="entry name" value="NLE"/>
</dbReference>
<dbReference type="PANTHER" id="PTHR19848">
    <property type="entry name" value="WD40 REPEAT PROTEIN"/>
    <property type="match status" value="1"/>
</dbReference>
<proteinExistence type="predicted"/>
<sequence>MEVEAAGVEKERETNNIVMRQFTDPEGAPLGPSMYLPQSAGPKELQNMVNQIINNEEKLPCAFYVSNHELVVQLGSYLQSNKVSVEKVLTIVYQPQAIFRIRPVLQLLLVILRLLHYSHVNATRTGYFVLHGHPIVNILLVEVRLENFNVGIHGLDGIWKSTYRPQEMDNQDFMGAIASKCSMLSLCDCK</sequence>
<dbReference type="AlphaFoldDB" id="A0AAD2EB51"/>
<name>A0AAD2EB51_9LAMI</name>
<comment type="subcellular location">
    <subcellularLocation>
        <location evidence="1">Nucleus</location>
    </subcellularLocation>
</comment>
<evidence type="ECO:0000313" key="7">
    <source>
        <dbReference type="Proteomes" id="UP000834106"/>
    </source>
</evidence>
<dbReference type="Proteomes" id="UP000834106">
    <property type="component" value="Chromosome 18"/>
</dbReference>
<reference evidence="6" key="1">
    <citation type="submission" date="2023-05" db="EMBL/GenBank/DDBJ databases">
        <authorList>
            <person name="Huff M."/>
        </authorList>
    </citation>
    <scope>NUCLEOTIDE SEQUENCE</scope>
</reference>
<protein>
    <recommendedName>
        <fullName evidence="5">NLE domain-containing protein</fullName>
    </recommendedName>
</protein>
<evidence type="ECO:0000256" key="2">
    <source>
        <dbReference type="ARBA" id="ARBA00022574"/>
    </source>
</evidence>
<evidence type="ECO:0000313" key="6">
    <source>
        <dbReference type="EMBL" id="CAI9781255.1"/>
    </source>
</evidence>